<dbReference type="PROSITE" id="PS50949">
    <property type="entry name" value="HTH_GNTR"/>
    <property type="match status" value="1"/>
</dbReference>
<gene>
    <name evidence="5" type="ORF">FE784_37575</name>
</gene>
<evidence type="ECO:0000313" key="6">
    <source>
        <dbReference type="Proteomes" id="UP000307943"/>
    </source>
</evidence>
<dbReference type="AlphaFoldDB" id="A0A5C4SWE6"/>
<evidence type="ECO:0000259" key="4">
    <source>
        <dbReference type="PROSITE" id="PS50949"/>
    </source>
</evidence>
<keyword evidence="2" id="KW-0238">DNA-binding</keyword>
<protein>
    <submittedName>
        <fullName evidence="5">GntR family transcriptional regulator</fullName>
    </submittedName>
</protein>
<dbReference type="PANTHER" id="PTHR43537:SF5">
    <property type="entry name" value="UXU OPERON TRANSCRIPTIONAL REGULATOR"/>
    <property type="match status" value="1"/>
</dbReference>
<evidence type="ECO:0000256" key="1">
    <source>
        <dbReference type="ARBA" id="ARBA00023015"/>
    </source>
</evidence>
<dbReference type="InterPro" id="IPR036388">
    <property type="entry name" value="WH-like_DNA-bd_sf"/>
</dbReference>
<dbReference type="InterPro" id="IPR000524">
    <property type="entry name" value="Tscrpt_reg_HTH_GntR"/>
</dbReference>
<dbReference type="PANTHER" id="PTHR43537">
    <property type="entry name" value="TRANSCRIPTIONAL REGULATOR, GNTR FAMILY"/>
    <property type="match status" value="1"/>
</dbReference>
<dbReference type="CDD" id="cd07377">
    <property type="entry name" value="WHTH_GntR"/>
    <property type="match status" value="1"/>
</dbReference>
<dbReference type="Pfam" id="PF00392">
    <property type="entry name" value="GntR"/>
    <property type="match status" value="1"/>
</dbReference>
<evidence type="ECO:0000313" key="5">
    <source>
        <dbReference type="EMBL" id="TNJ59190.1"/>
    </source>
</evidence>
<dbReference type="InterPro" id="IPR036390">
    <property type="entry name" value="WH_DNA-bd_sf"/>
</dbReference>
<keyword evidence="3" id="KW-0804">Transcription</keyword>
<organism evidence="5 6">
    <name type="scientific">Paenibacillus hemerocallicola</name>
    <dbReference type="NCBI Taxonomy" id="1172614"/>
    <lineage>
        <taxon>Bacteria</taxon>
        <taxon>Bacillati</taxon>
        <taxon>Bacillota</taxon>
        <taxon>Bacilli</taxon>
        <taxon>Bacillales</taxon>
        <taxon>Paenibacillaceae</taxon>
        <taxon>Paenibacillus</taxon>
    </lineage>
</organism>
<evidence type="ECO:0000256" key="3">
    <source>
        <dbReference type="ARBA" id="ARBA00023163"/>
    </source>
</evidence>
<reference evidence="5 6" key="1">
    <citation type="submission" date="2019-05" db="EMBL/GenBank/DDBJ databases">
        <title>We sequenced the genome of Paenibacillus hemerocallicola KCTC 33185 for further insight into its adaptation and study the phylogeny of Paenibacillus.</title>
        <authorList>
            <person name="Narsing Rao M.P."/>
        </authorList>
    </citation>
    <scope>NUCLEOTIDE SEQUENCE [LARGE SCALE GENOMIC DNA]</scope>
    <source>
        <strain evidence="5 6">KCTC 33185</strain>
    </source>
</reference>
<sequence length="217" mass="24625">MRIVHNREWLSLTRPSLRETAYETILGWIGSGRMPEGAVTSENALAEQLDMSRTPIRAALQQLETEGFLRIVPKHGVLILHASAQRVGDLLETLTALLLFAYEQHKHTKIVEIAAAATELADRIAEASDRKSPESLARIEGSLWMRVLSLGRNQELIRLGHKTMDKLQWSINDRRWRPPYRPETEQLLLKLLSSMIGAAGPGPDFFSYLHLLKRTWS</sequence>
<dbReference type="Proteomes" id="UP000307943">
    <property type="component" value="Unassembled WGS sequence"/>
</dbReference>
<dbReference type="OrthoDB" id="574518at2"/>
<feature type="domain" description="HTH gntR-type" evidence="4">
    <location>
        <begin position="15"/>
        <end position="82"/>
    </location>
</feature>
<dbReference type="GO" id="GO:0003677">
    <property type="term" value="F:DNA binding"/>
    <property type="evidence" value="ECO:0007669"/>
    <property type="project" value="UniProtKB-KW"/>
</dbReference>
<dbReference type="GO" id="GO:0003700">
    <property type="term" value="F:DNA-binding transcription factor activity"/>
    <property type="evidence" value="ECO:0007669"/>
    <property type="project" value="InterPro"/>
</dbReference>
<dbReference type="Gene3D" id="1.10.10.10">
    <property type="entry name" value="Winged helix-like DNA-binding domain superfamily/Winged helix DNA-binding domain"/>
    <property type="match status" value="1"/>
</dbReference>
<proteinExistence type="predicted"/>
<accession>A0A5C4SWE6</accession>
<name>A0A5C4SWE6_9BACL</name>
<keyword evidence="6" id="KW-1185">Reference proteome</keyword>
<evidence type="ECO:0000256" key="2">
    <source>
        <dbReference type="ARBA" id="ARBA00023125"/>
    </source>
</evidence>
<comment type="caution">
    <text evidence="5">The sequence shown here is derived from an EMBL/GenBank/DDBJ whole genome shotgun (WGS) entry which is preliminary data.</text>
</comment>
<dbReference type="PRINTS" id="PR00035">
    <property type="entry name" value="HTHGNTR"/>
</dbReference>
<dbReference type="EMBL" id="VDCQ01000095">
    <property type="protein sequence ID" value="TNJ59190.1"/>
    <property type="molecule type" value="Genomic_DNA"/>
</dbReference>
<dbReference type="SMART" id="SM00345">
    <property type="entry name" value="HTH_GNTR"/>
    <property type="match status" value="1"/>
</dbReference>
<dbReference type="SUPFAM" id="SSF46785">
    <property type="entry name" value="Winged helix' DNA-binding domain"/>
    <property type="match status" value="1"/>
</dbReference>
<keyword evidence="1" id="KW-0805">Transcription regulation</keyword>